<sequence>MAQNLVRLAAKRILSIPQRSISVTAIRKQDVALTQEERDRIYPRIGDRDVVGYGFNGTASYMDREEMPFPAIRFKENTDDVLALRELEKGDWSNMTIEEKKALYRSSYRLTFAEMFAPTGEWKAVFAAFMVCLGVTGWIVIFMKKFVYSPYPETITPEYQQKNLERMIAQRQGIVEGVASKWDYENNRWKK</sequence>
<keyword evidence="9 10" id="KW-0472">Membrane</keyword>
<dbReference type="PRINTS" id="PR01873">
    <property type="entry name" value="CYTCOXIDASE4"/>
</dbReference>
<evidence type="ECO:0000313" key="12">
    <source>
        <dbReference type="Proteomes" id="UP000749559"/>
    </source>
</evidence>
<evidence type="ECO:0000256" key="9">
    <source>
        <dbReference type="ARBA" id="ARBA00023136"/>
    </source>
</evidence>
<dbReference type="Pfam" id="PF02936">
    <property type="entry name" value="COX4"/>
    <property type="match status" value="1"/>
</dbReference>
<dbReference type="GO" id="GO:0005743">
    <property type="term" value="C:mitochondrial inner membrane"/>
    <property type="evidence" value="ECO:0007669"/>
    <property type="project" value="UniProtKB-SubCell"/>
</dbReference>
<dbReference type="SUPFAM" id="SSF81406">
    <property type="entry name" value="Mitochondrial cytochrome c oxidase subunit IV"/>
    <property type="match status" value="1"/>
</dbReference>
<evidence type="ECO:0000256" key="7">
    <source>
        <dbReference type="ARBA" id="ARBA00023002"/>
    </source>
</evidence>
<dbReference type="InterPro" id="IPR013288">
    <property type="entry name" value="Cyt_c_oxidase_su4"/>
</dbReference>
<name>A0A8J1Y994_OWEFU</name>
<dbReference type="EMBL" id="CAIIXF020000003">
    <property type="protein sequence ID" value="CAH1778614.1"/>
    <property type="molecule type" value="Genomic_DNA"/>
</dbReference>
<dbReference type="OrthoDB" id="186013at2759"/>
<keyword evidence="7" id="KW-0560">Oxidoreductase</keyword>
<evidence type="ECO:0000256" key="8">
    <source>
        <dbReference type="ARBA" id="ARBA00023128"/>
    </source>
</evidence>
<dbReference type="Gene3D" id="1.10.442.10">
    <property type="entry name" value="Cytochrome c oxidase subunit IV"/>
    <property type="match status" value="1"/>
</dbReference>
<dbReference type="GO" id="GO:0045277">
    <property type="term" value="C:respiratory chain complex IV"/>
    <property type="evidence" value="ECO:0007669"/>
    <property type="project" value="InterPro"/>
</dbReference>
<evidence type="ECO:0000256" key="10">
    <source>
        <dbReference type="RuleBase" id="RU367145"/>
    </source>
</evidence>
<comment type="function">
    <text evidence="10">Component of the cytochrome c oxidase, the last enzyme in the mitochondrial electron transport chain which drives oxidative phosphorylation.</text>
</comment>
<dbReference type="InterPro" id="IPR004203">
    <property type="entry name" value="Cyt_c_oxidase_su4_fam"/>
</dbReference>
<dbReference type="GO" id="GO:0006123">
    <property type="term" value="P:mitochondrial electron transport, cytochrome c to oxygen"/>
    <property type="evidence" value="ECO:0007669"/>
    <property type="project" value="InterPro"/>
</dbReference>
<evidence type="ECO:0000256" key="2">
    <source>
        <dbReference type="ARBA" id="ARBA00008135"/>
    </source>
</evidence>
<dbReference type="PANTHER" id="PTHR10707">
    <property type="entry name" value="CYTOCHROME C OXIDASE SUBUNIT IV"/>
    <property type="match status" value="1"/>
</dbReference>
<keyword evidence="6 10" id="KW-1133">Transmembrane helix</keyword>
<comment type="subunit">
    <text evidence="10">Component of the cytochrome c oxidase (complex IV, CIV), a multisubunit enzyme composed of 14 subunits.</text>
</comment>
<protein>
    <recommendedName>
        <fullName evidence="10">Cytochrome c oxidase subunit 4</fullName>
    </recommendedName>
</protein>
<keyword evidence="5" id="KW-0809">Transit peptide</keyword>
<dbReference type="InterPro" id="IPR036639">
    <property type="entry name" value="Cyt_c_oxidase_su4_sf"/>
</dbReference>
<dbReference type="PANTHER" id="PTHR10707:SF10">
    <property type="entry name" value="CYTOCHROME C OXIDASE SUBUNIT 4"/>
    <property type="match status" value="1"/>
</dbReference>
<dbReference type="AlphaFoldDB" id="A0A8J1Y994"/>
<evidence type="ECO:0000256" key="5">
    <source>
        <dbReference type="ARBA" id="ARBA00022946"/>
    </source>
</evidence>
<keyword evidence="3 10" id="KW-0812">Transmembrane</keyword>
<reference evidence="11" key="1">
    <citation type="submission" date="2022-03" db="EMBL/GenBank/DDBJ databases">
        <authorList>
            <person name="Martin C."/>
        </authorList>
    </citation>
    <scope>NUCLEOTIDE SEQUENCE</scope>
</reference>
<evidence type="ECO:0000256" key="6">
    <source>
        <dbReference type="ARBA" id="ARBA00022989"/>
    </source>
</evidence>
<keyword evidence="4 10" id="KW-0999">Mitochondrion inner membrane</keyword>
<gene>
    <name evidence="11" type="ORF">OFUS_LOCUS5507</name>
</gene>
<dbReference type="FunFam" id="1.10.442.10:FF:000001">
    <property type="entry name" value="Cytochrome c oxidase subunit 4 isoform 1"/>
    <property type="match status" value="1"/>
</dbReference>
<comment type="pathway">
    <text evidence="10">Energy metabolism; oxidative phosphorylation.</text>
</comment>
<comment type="caution">
    <text evidence="11">The sequence shown here is derived from an EMBL/GenBank/DDBJ whole genome shotgun (WGS) entry which is preliminary data.</text>
</comment>
<evidence type="ECO:0000256" key="3">
    <source>
        <dbReference type="ARBA" id="ARBA00022692"/>
    </source>
</evidence>
<keyword evidence="12" id="KW-1185">Reference proteome</keyword>
<evidence type="ECO:0000256" key="4">
    <source>
        <dbReference type="ARBA" id="ARBA00022792"/>
    </source>
</evidence>
<evidence type="ECO:0000313" key="11">
    <source>
        <dbReference type="EMBL" id="CAH1778614.1"/>
    </source>
</evidence>
<organism evidence="11 12">
    <name type="scientific">Owenia fusiformis</name>
    <name type="common">Polychaete worm</name>
    <dbReference type="NCBI Taxonomy" id="6347"/>
    <lineage>
        <taxon>Eukaryota</taxon>
        <taxon>Metazoa</taxon>
        <taxon>Spiralia</taxon>
        <taxon>Lophotrochozoa</taxon>
        <taxon>Annelida</taxon>
        <taxon>Polychaeta</taxon>
        <taxon>Sedentaria</taxon>
        <taxon>Canalipalpata</taxon>
        <taxon>Sabellida</taxon>
        <taxon>Oweniida</taxon>
        <taxon>Oweniidae</taxon>
        <taxon>Owenia</taxon>
    </lineage>
</organism>
<dbReference type="CDD" id="cd00922">
    <property type="entry name" value="Cyt_c_Oxidase_IV"/>
    <property type="match status" value="1"/>
</dbReference>
<comment type="similarity">
    <text evidence="2 10">Belongs to the cytochrome c oxidase IV family.</text>
</comment>
<dbReference type="UniPathway" id="UPA00705"/>
<keyword evidence="8 10" id="KW-0496">Mitochondrion</keyword>
<dbReference type="Proteomes" id="UP000749559">
    <property type="component" value="Unassembled WGS sequence"/>
</dbReference>
<evidence type="ECO:0000256" key="1">
    <source>
        <dbReference type="ARBA" id="ARBA00004434"/>
    </source>
</evidence>
<comment type="subcellular location">
    <subcellularLocation>
        <location evidence="1 10">Mitochondrion inner membrane</location>
        <topology evidence="1 10">Single-pass membrane protein</topology>
    </subcellularLocation>
</comment>
<accession>A0A8J1Y994</accession>
<proteinExistence type="inferred from homology"/>
<dbReference type="GO" id="GO:0016491">
    <property type="term" value="F:oxidoreductase activity"/>
    <property type="evidence" value="ECO:0007669"/>
    <property type="project" value="UniProtKB-KW"/>
</dbReference>
<feature type="transmembrane region" description="Helical" evidence="10">
    <location>
        <begin position="124"/>
        <end position="143"/>
    </location>
</feature>